<dbReference type="EMBL" id="VYWW01000010">
    <property type="protein sequence ID" value="KAA9323256.1"/>
    <property type="molecule type" value="Genomic_DNA"/>
</dbReference>
<protein>
    <submittedName>
        <fullName evidence="3">DUF1269 domain-containing family protein</fullName>
    </submittedName>
</protein>
<feature type="chain" id="PRO_5024280805" evidence="2">
    <location>
        <begin position="23"/>
        <end position="109"/>
    </location>
</feature>
<evidence type="ECO:0000313" key="5">
    <source>
        <dbReference type="Proteomes" id="UP000327236"/>
    </source>
</evidence>
<evidence type="ECO:0000313" key="3">
    <source>
        <dbReference type="EMBL" id="KAA9323256.1"/>
    </source>
</evidence>
<keyword evidence="2" id="KW-0732">Signal</keyword>
<feature type="signal peptide" evidence="2">
    <location>
        <begin position="1"/>
        <end position="22"/>
    </location>
</feature>
<dbReference type="GeneID" id="31743453"/>
<dbReference type="KEGG" id="lje:BUE77_06955"/>
<reference evidence="3 5" key="1">
    <citation type="submission" date="2019-09" db="EMBL/GenBank/DDBJ databases">
        <title>Draft genome sequence assemblies of isolates from the urinary tract.</title>
        <authorList>
            <person name="Mores C.R."/>
            <person name="Putonti C."/>
            <person name="Wolfe A.J."/>
        </authorList>
    </citation>
    <scope>NUCLEOTIDE SEQUENCE [LARGE SCALE GENOMIC DNA]</scope>
    <source>
        <strain evidence="3 5">UMB246</strain>
    </source>
</reference>
<evidence type="ECO:0000256" key="2">
    <source>
        <dbReference type="SAM" id="SignalP"/>
    </source>
</evidence>
<dbReference type="AlphaFoldDB" id="A0A5N1IDS7"/>
<comment type="caution">
    <text evidence="3">The sequence shown here is derived from an EMBL/GenBank/DDBJ whole genome shotgun (WGS) entry which is preliminary data.</text>
</comment>
<sequence length="109" mass="11975">MKKLGAFVFGTVVGAAAGLAAAAYLLPDETIEELKQKLDNNETLNDLKKKYDNSTEVVKNQLAAFPKNVEDDSELKDFDDIVIDSTKHNLGSNENDDNETLSDLENAEK</sequence>
<evidence type="ECO:0000313" key="6">
    <source>
        <dbReference type="Proteomes" id="UP001385848"/>
    </source>
</evidence>
<dbReference type="Proteomes" id="UP001385848">
    <property type="component" value="Unassembled WGS sequence"/>
</dbReference>
<dbReference type="Proteomes" id="UP000327236">
    <property type="component" value="Unassembled WGS sequence"/>
</dbReference>
<organism evidence="3 5">
    <name type="scientific">Lactobacillus jensenii</name>
    <dbReference type="NCBI Taxonomy" id="109790"/>
    <lineage>
        <taxon>Bacteria</taxon>
        <taxon>Bacillati</taxon>
        <taxon>Bacillota</taxon>
        <taxon>Bacilli</taxon>
        <taxon>Lactobacillales</taxon>
        <taxon>Lactobacillaceae</taxon>
        <taxon>Lactobacillus</taxon>
    </lineage>
</organism>
<feature type="region of interest" description="Disordered" evidence="1">
    <location>
        <begin position="86"/>
        <end position="109"/>
    </location>
</feature>
<evidence type="ECO:0000313" key="4">
    <source>
        <dbReference type="EMBL" id="MEL0565108.1"/>
    </source>
</evidence>
<name>A0A5N1IDS7_LACJE</name>
<keyword evidence="6" id="KW-1185">Reference proteome</keyword>
<evidence type="ECO:0000256" key="1">
    <source>
        <dbReference type="SAM" id="MobiDB-lite"/>
    </source>
</evidence>
<proteinExistence type="predicted"/>
<accession>A0A5N1IDS7</accession>
<dbReference type="OrthoDB" id="2329560at2"/>
<dbReference type="RefSeq" id="WP_006588241.1">
    <property type="nucleotide sequence ID" value="NZ_CATOUV010000001.1"/>
</dbReference>
<dbReference type="EMBL" id="JBBVUL010000006">
    <property type="protein sequence ID" value="MEL0565108.1"/>
    <property type="molecule type" value="Genomic_DNA"/>
</dbReference>
<gene>
    <name evidence="4" type="ORF">AAC431_04105</name>
    <name evidence="3" type="ORF">F6H94_03400</name>
</gene>
<reference evidence="4 6" key="2">
    <citation type="submission" date="2024-04" db="EMBL/GenBank/DDBJ databases">
        <title>Three lactobacilli isolated from voided urine samples from females with type 2 diabetes.</title>
        <authorList>
            <person name="Kula A."/>
            <person name="Stegman N."/>
            <person name="Putonti C."/>
        </authorList>
    </citation>
    <scope>NUCLEOTIDE SEQUENCE [LARGE SCALE GENOMIC DNA]</scope>
    <source>
        <strain evidence="4 6">1855</strain>
    </source>
</reference>